<dbReference type="GO" id="GO:0032259">
    <property type="term" value="P:methylation"/>
    <property type="evidence" value="ECO:0007669"/>
    <property type="project" value="UniProtKB-KW"/>
</dbReference>
<keyword evidence="7" id="KW-1185">Reference proteome</keyword>
<dbReference type="SUPFAM" id="SSF53335">
    <property type="entry name" value="S-adenosyl-L-methionine-dependent methyltransferases"/>
    <property type="match status" value="1"/>
</dbReference>
<keyword evidence="3" id="KW-0949">S-adenosyl-L-methionine</keyword>
<dbReference type="PANTHER" id="PTHR43712:SF2">
    <property type="entry name" value="O-METHYLTRANSFERASE CICE"/>
    <property type="match status" value="1"/>
</dbReference>
<dbReference type="GO" id="GO:0008171">
    <property type="term" value="F:O-methyltransferase activity"/>
    <property type="evidence" value="ECO:0007669"/>
    <property type="project" value="InterPro"/>
</dbReference>
<dbReference type="Pfam" id="PF08100">
    <property type="entry name" value="Dimerisation"/>
    <property type="match status" value="1"/>
</dbReference>
<reference evidence="6" key="1">
    <citation type="submission" date="2020-11" db="EMBL/GenBank/DDBJ databases">
        <authorList>
            <consortium name="DOE Joint Genome Institute"/>
            <person name="Ahrendt S."/>
            <person name="Riley R."/>
            <person name="Andreopoulos W."/>
            <person name="Labutti K."/>
            <person name="Pangilinan J."/>
            <person name="Ruiz-Duenas F.J."/>
            <person name="Barrasa J.M."/>
            <person name="Sanchez-Garcia M."/>
            <person name="Camarero S."/>
            <person name="Miyauchi S."/>
            <person name="Serrano A."/>
            <person name="Linde D."/>
            <person name="Babiker R."/>
            <person name="Drula E."/>
            <person name="Ayuso-Fernandez I."/>
            <person name="Pacheco R."/>
            <person name="Padilla G."/>
            <person name="Ferreira P."/>
            <person name="Barriuso J."/>
            <person name="Kellner H."/>
            <person name="Castanera R."/>
            <person name="Alfaro M."/>
            <person name="Ramirez L."/>
            <person name="Pisabarro A.G."/>
            <person name="Kuo A."/>
            <person name="Tritt A."/>
            <person name="Lipzen A."/>
            <person name="He G."/>
            <person name="Yan M."/>
            <person name="Ng V."/>
            <person name="Cullen D."/>
            <person name="Martin F."/>
            <person name="Rosso M.-N."/>
            <person name="Henrissat B."/>
            <person name="Hibbett D."/>
            <person name="Martinez A.T."/>
            <person name="Grigoriev I.V."/>
        </authorList>
    </citation>
    <scope>NUCLEOTIDE SEQUENCE</scope>
    <source>
        <strain evidence="6">CBS 247.69</strain>
    </source>
</reference>
<dbReference type="PANTHER" id="PTHR43712">
    <property type="entry name" value="PUTATIVE (AFU_ORTHOLOGUE AFUA_4G14580)-RELATED"/>
    <property type="match status" value="1"/>
</dbReference>
<sequence length="472" mass="51820">MSSPIRQLLELITESVETLEKVCAKNGTAIPNLYEPFAPPSEAFRVDPVAAEAASVISAAALHLEAILTPPQVSLYRMVGGHFKSTALRACLESNVTEILREAGPQGLHVDDIAAQNGQDPKKLGRFLRYLATNHVYRELQPNIFTNTRISSMLDTLKPSKEILADPARKHDNTMGLAALASHHLDEAFKASAYSWETLADPKTVRSEDPTAAPFGRAFKTTDTLWDFHARPEENIRHHRFGIGMKGIQALQPADAILTAFDWKSLPPGSVVVDVGGGIGSVAMPLAAQFPLLKLIVQDLPGVIKEAQEVWSAQMPNAIKLGQVKLEAHDFFKSQPQTNASVFFMKQIFHDWSDQYCLKFLKQLRAAATPKTTLLLMESVMPFACHDPSADSNDGVPGAVPKEAPAPLLANYGAVNEMGYNADIDMFLLFNSQERTILHIDELLRNTGWKMTVVHRQPGDSTFLQSIEAVPV</sequence>
<dbReference type="GO" id="GO:0046983">
    <property type="term" value="F:protein dimerization activity"/>
    <property type="evidence" value="ECO:0007669"/>
    <property type="project" value="InterPro"/>
</dbReference>
<dbReference type="AlphaFoldDB" id="A0A9P5Y2N5"/>
<feature type="domain" description="O-methyltransferase C-terminal" evidence="4">
    <location>
        <begin position="196"/>
        <end position="389"/>
    </location>
</feature>
<dbReference type="InterPro" id="IPR029063">
    <property type="entry name" value="SAM-dependent_MTases_sf"/>
</dbReference>
<feature type="domain" description="O-methyltransferase dimerisation" evidence="5">
    <location>
        <begin position="78"/>
        <end position="154"/>
    </location>
</feature>
<dbReference type="OrthoDB" id="2410195at2759"/>
<keyword evidence="2" id="KW-0808">Transferase</keyword>
<evidence type="ECO:0000259" key="4">
    <source>
        <dbReference type="Pfam" id="PF00891"/>
    </source>
</evidence>
<dbReference type="InterPro" id="IPR036390">
    <property type="entry name" value="WH_DNA-bd_sf"/>
</dbReference>
<dbReference type="Pfam" id="PF00891">
    <property type="entry name" value="Methyltransf_2"/>
    <property type="match status" value="1"/>
</dbReference>
<keyword evidence="1 6" id="KW-0489">Methyltransferase</keyword>
<name>A0A9P5Y2N5_9AGAR</name>
<dbReference type="EMBL" id="MU150273">
    <property type="protein sequence ID" value="KAF9462317.1"/>
    <property type="molecule type" value="Genomic_DNA"/>
</dbReference>
<dbReference type="Gene3D" id="1.10.10.10">
    <property type="entry name" value="Winged helix-like DNA-binding domain superfamily/Winged helix DNA-binding domain"/>
    <property type="match status" value="1"/>
</dbReference>
<evidence type="ECO:0000313" key="6">
    <source>
        <dbReference type="EMBL" id="KAF9462317.1"/>
    </source>
</evidence>
<dbReference type="InterPro" id="IPR036388">
    <property type="entry name" value="WH-like_DNA-bd_sf"/>
</dbReference>
<evidence type="ECO:0000313" key="7">
    <source>
        <dbReference type="Proteomes" id="UP000807353"/>
    </source>
</evidence>
<evidence type="ECO:0000256" key="2">
    <source>
        <dbReference type="ARBA" id="ARBA00022679"/>
    </source>
</evidence>
<accession>A0A9P5Y2N5</accession>
<comment type="caution">
    <text evidence="6">The sequence shown here is derived from an EMBL/GenBank/DDBJ whole genome shotgun (WGS) entry which is preliminary data.</text>
</comment>
<dbReference type="Gene3D" id="3.40.50.150">
    <property type="entry name" value="Vaccinia Virus protein VP39"/>
    <property type="match status" value="1"/>
</dbReference>
<dbReference type="InterPro" id="IPR012967">
    <property type="entry name" value="COMT_dimerisation"/>
</dbReference>
<organism evidence="6 7">
    <name type="scientific">Collybia nuda</name>
    <dbReference type="NCBI Taxonomy" id="64659"/>
    <lineage>
        <taxon>Eukaryota</taxon>
        <taxon>Fungi</taxon>
        <taxon>Dikarya</taxon>
        <taxon>Basidiomycota</taxon>
        <taxon>Agaricomycotina</taxon>
        <taxon>Agaricomycetes</taxon>
        <taxon>Agaricomycetidae</taxon>
        <taxon>Agaricales</taxon>
        <taxon>Tricholomatineae</taxon>
        <taxon>Clitocybaceae</taxon>
        <taxon>Collybia</taxon>
    </lineage>
</organism>
<dbReference type="SUPFAM" id="SSF46785">
    <property type="entry name" value="Winged helix' DNA-binding domain"/>
    <property type="match status" value="1"/>
</dbReference>
<dbReference type="PROSITE" id="PS51683">
    <property type="entry name" value="SAM_OMT_II"/>
    <property type="match status" value="1"/>
</dbReference>
<protein>
    <submittedName>
        <fullName evidence="6">S-adenosyl-L-methionine-dependent methyltransferase</fullName>
    </submittedName>
</protein>
<dbReference type="InterPro" id="IPR001077">
    <property type="entry name" value="COMT_C"/>
</dbReference>
<dbReference type="InterPro" id="IPR016461">
    <property type="entry name" value="COMT-like"/>
</dbReference>
<proteinExistence type="predicted"/>
<evidence type="ECO:0000256" key="1">
    <source>
        <dbReference type="ARBA" id="ARBA00022603"/>
    </source>
</evidence>
<evidence type="ECO:0000259" key="5">
    <source>
        <dbReference type="Pfam" id="PF08100"/>
    </source>
</evidence>
<dbReference type="Proteomes" id="UP000807353">
    <property type="component" value="Unassembled WGS sequence"/>
</dbReference>
<gene>
    <name evidence="6" type="ORF">BDZ94DRAFT_1290355</name>
</gene>
<evidence type="ECO:0000256" key="3">
    <source>
        <dbReference type="ARBA" id="ARBA00022691"/>
    </source>
</evidence>